<dbReference type="GO" id="GO:0005886">
    <property type="term" value="C:plasma membrane"/>
    <property type="evidence" value="ECO:0007669"/>
    <property type="project" value="TreeGrafter"/>
</dbReference>
<dbReference type="PROSITE" id="PS00217">
    <property type="entry name" value="SUGAR_TRANSPORT_2"/>
    <property type="match status" value="1"/>
</dbReference>
<keyword evidence="3 5" id="KW-1133">Transmembrane helix</keyword>
<feature type="transmembrane region" description="Helical" evidence="5">
    <location>
        <begin position="228"/>
        <end position="249"/>
    </location>
</feature>
<feature type="transmembrane region" description="Helical" evidence="5">
    <location>
        <begin position="360"/>
        <end position="382"/>
    </location>
</feature>
<comment type="caution">
    <text evidence="7">The sequence shown here is derived from an EMBL/GenBank/DDBJ whole genome shotgun (WGS) entry which is preliminary data.</text>
</comment>
<protein>
    <submittedName>
        <fullName evidence="7">MFS transporter</fullName>
    </submittedName>
</protein>
<feature type="transmembrane region" description="Helical" evidence="5">
    <location>
        <begin position="205"/>
        <end position="222"/>
    </location>
</feature>
<organism evidence="7 8">
    <name type="scientific">Ramlibacter henchirensis</name>
    <dbReference type="NCBI Taxonomy" id="204072"/>
    <lineage>
        <taxon>Bacteria</taxon>
        <taxon>Pseudomonadati</taxon>
        <taxon>Pseudomonadota</taxon>
        <taxon>Betaproteobacteria</taxon>
        <taxon>Burkholderiales</taxon>
        <taxon>Comamonadaceae</taxon>
        <taxon>Ramlibacter</taxon>
    </lineage>
</organism>
<feature type="transmembrane region" description="Helical" evidence="5">
    <location>
        <begin position="112"/>
        <end position="130"/>
    </location>
</feature>
<feature type="domain" description="Major facilitator superfamily (MFS) profile" evidence="6">
    <location>
        <begin position="15"/>
        <end position="471"/>
    </location>
</feature>
<dbReference type="EMBL" id="SMLM01000004">
    <property type="protein sequence ID" value="TFY99312.1"/>
    <property type="molecule type" value="Genomic_DNA"/>
</dbReference>
<feature type="transmembrane region" description="Helical" evidence="5">
    <location>
        <begin position="334"/>
        <end position="354"/>
    </location>
</feature>
<comment type="subcellular location">
    <subcellularLocation>
        <location evidence="1">Membrane</location>
        <topology evidence="1">Multi-pass membrane protein</topology>
    </subcellularLocation>
</comment>
<evidence type="ECO:0000256" key="4">
    <source>
        <dbReference type="ARBA" id="ARBA00023136"/>
    </source>
</evidence>
<evidence type="ECO:0000313" key="7">
    <source>
        <dbReference type="EMBL" id="TFY99312.1"/>
    </source>
</evidence>
<gene>
    <name evidence="7" type="ORF">EZ313_22400</name>
</gene>
<reference evidence="7 8" key="1">
    <citation type="submission" date="2019-03" db="EMBL/GenBank/DDBJ databases">
        <title>Ramlibacter henchirensis DSM 14656, whole genome shotgun sequence.</title>
        <authorList>
            <person name="Zhang X."/>
            <person name="Feng G."/>
            <person name="Zhu H."/>
        </authorList>
    </citation>
    <scope>NUCLEOTIDE SEQUENCE [LARGE SCALE GENOMIC DNA]</scope>
    <source>
        <strain evidence="7 8">DSM 14656</strain>
    </source>
</reference>
<evidence type="ECO:0000259" key="6">
    <source>
        <dbReference type="PROSITE" id="PS50850"/>
    </source>
</evidence>
<evidence type="ECO:0000256" key="2">
    <source>
        <dbReference type="ARBA" id="ARBA00022692"/>
    </source>
</evidence>
<feature type="transmembrane region" description="Helical" evidence="5">
    <location>
        <begin position="80"/>
        <end position="106"/>
    </location>
</feature>
<evidence type="ECO:0000256" key="3">
    <source>
        <dbReference type="ARBA" id="ARBA00022989"/>
    </source>
</evidence>
<dbReference type="PANTHER" id="PTHR23501">
    <property type="entry name" value="MAJOR FACILITATOR SUPERFAMILY"/>
    <property type="match status" value="1"/>
</dbReference>
<feature type="transmembrane region" description="Helical" evidence="5">
    <location>
        <begin position="394"/>
        <end position="422"/>
    </location>
</feature>
<evidence type="ECO:0000313" key="8">
    <source>
        <dbReference type="Proteomes" id="UP000298180"/>
    </source>
</evidence>
<feature type="transmembrane region" description="Helical" evidence="5">
    <location>
        <begin position="447"/>
        <end position="467"/>
    </location>
</feature>
<evidence type="ECO:0000256" key="5">
    <source>
        <dbReference type="SAM" id="Phobius"/>
    </source>
</evidence>
<name>A0A4Z0BJ08_9BURK</name>
<dbReference type="InterPro" id="IPR036259">
    <property type="entry name" value="MFS_trans_sf"/>
</dbReference>
<feature type="transmembrane region" description="Helical" evidence="5">
    <location>
        <begin position="269"/>
        <end position="294"/>
    </location>
</feature>
<dbReference type="Gene3D" id="1.20.1720.10">
    <property type="entry name" value="Multidrug resistance protein D"/>
    <property type="match status" value="1"/>
</dbReference>
<keyword evidence="8" id="KW-1185">Reference proteome</keyword>
<proteinExistence type="predicted"/>
<dbReference type="PROSITE" id="PS50850">
    <property type="entry name" value="MFS"/>
    <property type="match status" value="1"/>
</dbReference>
<keyword evidence="2 5" id="KW-0812">Transmembrane</keyword>
<dbReference type="Gene3D" id="1.20.1250.20">
    <property type="entry name" value="MFS general substrate transporter like domains"/>
    <property type="match status" value="1"/>
</dbReference>
<feature type="transmembrane region" description="Helical" evidence="5">
    <location>
        <begin position="50"/>
        <end position="68"/>
    </location>
</feature>
<dbReference type="SUPFAM" id="SSF103473">
    <property type="entry name" value="MFS general substrate transporter"/>
    <property type="match status" value="1"/>
</dbReference>
<dbReference type="InterPro" id="IPR005829">
    <property type="entry name" value="Sugar_transporter_CS"/>
</dbReference>
<dbReference type="InterPro" id="IPR011701">
    <property type="entry name" value="MFS"/>
</dbReference>
<dbReference type="AlphaFoldDB" id="A0A4Z0BJ08"/>
<feature type="transmembrane region" description="Helical" evidence="5">
    <location>
        <begin position="142"/>
        <end position="162"/>
    </location>
</feature>
<dbReference type="PANTHER" id="PTHR23501:SF197">
    <property type="entry name" value="COMD"/>
    <property type="match status" value="1"/>
</dbReference>
<dbReference type="OrthoDB" id="9807274at2"/>
<accession>A0A4Z0BJ08</accession>
<keyword evidence="4 5" id="KW-0472">Membrane</keyword>
<dbReference type="RefSeq" id="WP_135265540.1">
    <property type="nucleotide sequence ID" value="NZ_SMLM01000004.1"/>
</dbReference>
<evidence type="ECO:0000256" key="1">
    <source>
        <dbReference type="ARBA" id="ARBA00004141"/>
    </source>
</evidence>
<dbReference type="GO" id="GO:0022857">
    <property type="term" value="F:transmembrane transporter activity"/>
    <property type="evidence" value="ECO:0007669"/>
    <property type="project" value="InterPro"/>
</dbReference>
<dbReference type="InterPro" id="IPR020846">
    <property type="entry name" value="MFS_dom"/>
</dbReference>
<feature type="transmembrane region" description="Helical" evidence="5">
    <location>
        <begin position="168"/>
        <end position="185"/>
    </location>
</feature>
<dbReference type="Proteomes" id="UP000298180">
    <property type="component" value="Unassembled WGS sequence"/>
</dbReference>
<dbReference type="Pfam" id="PF07690">
    <property type="entry name" value="MFS_1"/>
    <property type="match status" value="1"/>
</dbReference>
<sequence length="494" mass="50567">MNADGAGRTAGFGALFSAVMLPMFMAAIDQTLLAAATPRIAGDLGGLSDTSWIAVGYLLATTIVAPIYGRMGDRYGRRNVLLVALGVFAAGSLACALSASMFGLIAARVLQGAGGGGLMVLSQALIGELVAPSERPRYQGYFAAVFTVSSVGGPVIGGFVVNHGDWRWLFWANLPLALLAAWRVASLPRPEPSAMRDAPYDPAGVVLFAACAVSALLWLSLVGHRFPLFSPTSAALAGTALLAGGLLAFQQRRHPSPFLPLDVLRIRGVGWVCLSIVGFAGTMFALVFLLPIYLQVAQNASAAGAGIQLLPLTIGMVVGSTLNARFSARTQRSGVLPPWGLGTASFALLTLAVWPPSTLSIGIAAAMCGVGFGTVMPSAQIATQMLAGRERLGAAAALLSLTRSTGAALGTAAFGGLAFALLNVQGSGAEGAGVRLEGLSAERVTQAFHLVFGALAVYAAAGAFAASRAPTMDLVQRTRAERPDVKAPVSDAGS</sequence>
<dbReference type="PRINTS" id="PR01036">
    <property type="entry name" value="TCRTETB"/>
</dbReference>
<feature type="transmembrane region" description="Helical" evidence="5">
    <location>
        <begin position="300"/>
        <end position="322"/>
    </location>
</feature>